<comment type="caution">
    <text evidence="1">The sequence shown here is derived from an EMBL/GenBank/DDBJ whole genome shotgun (WGS) entry which is preliminary data.</text>
</comment>
<protein>
    <submittedName>
        <fullName evidence="1">Uncharacterized protein</fullName>
    </submittedName>
</protein>
<reference evidence="1 2" key="1">
    <citation type="submission" date="2018-06" db="EMBL/GenBank/DDBJ databases">
        <title>Freshwater and sediment microbial communities from various areas in North America, analyzing microbe dynamics in response to fracking.</title>
        <authorList>
            <person name="Lamendella R."/>
        </authorList>
    </citation>
    <scope>NUCLEOTIDE SEQUENCE [LARGE SCALE GENOMIC DNA]</scope>
    <source>
        <strain evidence="1 2">3b_TX</strain>
    </source>
</reference>
<dbReference type="Proteomes" id="UP000253509">
    <property type="component" value="Unassembled WGS sequence"/>
</dbReference>
<dbReference type="AlphaFoldDB" id="A0A366ILK3"/>
<evidence type="ECO:0000313" key="2">
    <source>
        <dbReference type="Proteomes" id="UP000253509"/>
    </source>
</evidence>
<dbReference type="EMBL" id="QNSB01000003">
    <property type="protein sequence ID" value="RBP73088.1"/>
    <property type="molecule type" value="Genomic_DNA"/>
</dbReference>
<sequence length="121" mass="13974">MIHPNVRKALVEIIESLQPGIAYSRLQSDFQEHLPAILVKAEQNDGDYLATHRVQLEYYHQDMNDCEDLARTIEAHLMNAPHQTSVGMIDSVRRETNLREIPYTEQVVMYTSSVFVDTRCI</sequence>
<evidence type="ECO:0000313" key="1">
    <source>
        <dbReference type="EMBL" id="RBP73088.1"/>
    </source>
</evidence>
<accession>A0A366ILK3</accession>
<name>A0A366ILK3_9MICO</name>
<organism evidence="1 2">
    <name type="scientific">Brevibacterium celere</name>
    <dbReference type="NCBI Taxonomy" id="225845"/>
    <lineage>
        <taxon>Bacteria</taxon>
        <taxon>Bacillati</taxon>
        <taxon>Actinomycetota</taxon>
        <taxon>Actinomycetes</taxon>
        <taxon>Micrococcales</taxon>
        <taxon>Brevibacteriaceae</taxon>
        <taxon>Brevibacterium</taxon>
    </lineage>
</organism>
<gene>
    <name evidence="1" type="ORF">DFO65_103386</name>
</gene>
<keyword evidence="2" id="KW-1185">Reference proteome</keyword>
<proteinExistence type="predicted"/>